<dbReference type="EMBL" id="CM007386">
    <property type="protein sequence ID" value="ONK65924.1"/>
    <property type="molecule type" value="Genomic_DNA"/>
</dbReference>
<evidence type="ECO:0000256" key="5">
    <source>
        <dbReference type="ARBA" id="ARBA00023136"/>
    </source>
</evidence>
<keyword evidence="10" id="KW-1185">Reference proteome</keyword>
<keyword evidence="3 8" id="KW-0732">Signal</keyword>
<evidence type="ECO:0000313" key="10">
    <source>
        <dbReference type="Proteomes" id="UP000243459"/>
    </source>
</evidence>
<keyword evidence="4 7" id="KW-1133">Transmembrane helix</keyword>
<accession>A0A5P1EJH3</accession>
<dbReference type="Gramene" id="ONK65924">
    <property type="protein sequence ID" value="ONK65924"/>
    <property type="gene ID" value="A4U43_C06F2390"/>
</dbReference>
<evidence type="ECO:0000256" key="1">
    <source>
        <dbReference type="ARBA" id="ARBA00004127"/>
    </source>
</evidence>
<comment type="similarity">
    <text evidence="6">Belongs to the DESIGUAL family.</text>
</comment>
<name>A0A5P1EJH3_ASPOF</name>
<feature type="transmembrane region" description="Helical" evidence="7">
    <location>
        <begin position="93"/>
        <end position="113"/>
    </location>
</feature>
<reference evidence="10" key="1">
    <citation type="journal article" date="2017" name="Nat. Commun.">
        <title>The asparagus genome sheds light on the origin and evolution of a young Y chromosome.</title>
        <authorList>
            <person name="Harkess A."/>
            <person name="Zhou J."/>
            <person name="Xu C."/>
            <person name="Bowers J.E."/>
            <person name="Van der Hulst R."/>
            <person name="Ayyampalayam S."/>
            <person name="Mercati F."/>
            <person name="Riccardi P."/>
            <person name="McKain M.R."/>
            <person name="Kakrana A."/>
            <person name="Tang H."/>
            <person name="Ray J."/>
            <person name="Groenendijk J."/>
            <person name="Arikit S."/>
            <person name="Mathioni S.M."/>
            <person name="Nakano M."/>
            <person name="Shan H."/>
            <person name="Telgmann-Rauber A."/>
            <person name="Kanno A."/>
            <person name="Yue Z."/>
            <person name="Chen H."/>
            <person name="Li W."/>
            <person name="Chen Y."/>
            <person name="Xu X."/>
            <person name="Zhang Y."/>
            <person name="Luo S."/>
            <person name="Chen H."/>
            <person name="Gao J."/>
            <person name="Mao Z."/>
            <person name="Pires J.C."/>
            <person name="Luo M."/>
            <person name="Kudrna D."/>
            <person name="Wing R.A."/>
            <person name="Meyers B.C."/>
            <person name="Yi K."/>
            <person name="Kong H."/>
            <person name="Lavrijsen P."/>
            <person name="Sunseri F."/>
            <person name="Falavigna A."/>
            <person name="Ye Y."/>
            <person name="Leebens-Mack J.H."/>
            <person name="Chen G."/>
        </authorList>
    </citation>
    <scope>NUCLEOTIDE SEQUENCE [LARGE SCALE GENOMIC DNA]</scope>
    <source>
        <strain evidence="10">cv. DH0086</strain>
    </source>
</reference>
<evidence type="ECO:0000256" key="4">
    <source>
        <dbReference type="ARBA" id="ARBA00022989"/>
    </source>
</evidence>
<evidence type="ECO:0000313" key="9">
    <source>
        <dbReference type="EMBL" id="ONK65924.1"/>
    </source>
</evidence>
<proteinExistence type="inferred from homology"/>
<organism evidence="9 10">
    <name type="scientific">Asparagus officinalis</name>
    <name type="common">Garden asparagus</name>
    <dbReference type="NCBI Taxonomy" id="4686"/>
    <lineage>
        <taxon>Eukaryota</taxon>
        <taxon>Viridiplantae</taxon>
        <taxon>Streptophyta</taxon>
        <taxon>Embryophyta</taxon>
        <taxon>Tracheophyta</taxon>
        <taxon>Spermatophyta</taxon>
        <taxon>Magnoliopsida</taxon>
        <taxon>Liliopsida</taxon>
        <taxon>Asparagales</taxon>
        <taxon>Asparagaceae</taxon>
        <taxon>Asparagoideae</taxon>
        <taxon>Asparagus</taxon>
    </lineage>
</organism>
<feature type="transmembrane region" description="Helical" evidence="7">
    <location>
        <begin position="51"/>
        <end position="81"/>
    </location>
</feature>
<dbReference type="GO" id="GO:0012505">
    <property type="term" value="C:endomembrane system"/>
    <property type="evidence" value="ECO:0007669"/>
    <property type="project" value="UniProtKB-SubCell"/>
</dbReference>
<feature type="signal peptide" evidence="8">
    <location>
        <begin position="1"/>
        <end position="21"/>
    </location>
</feature>
<dbReference type="OMA" id="NVGFFIC"/>
<keyword evidence="5 7" id="KW-0472">Membrane</keyword>
<evidence type="ECO:0000256" key="3">
    <source>
        <dbReference type="ARBA" id="ARBA00022729"/>
    </source>
</evidence>
<dbReference type="InterPro" id="IPR009606">
    <property type="entry name" value="DEAL/Modifying_wall_lignin1/2"/>
</dbReference>
<dbReference type="OrthoDB" id="1667348at2759"/>
<gene>
    <name evidence="9" type="ORF">A4U43_C06F2390</name>
</gene>
<evidence type="ECO:0000256" key="7">
    <source>
        <dbReference type="SAM" id="Phobius"/>
    </source>
</evidence>
<dbReference type="AlphaFoldDB" id="A0A5P1EJH3"/>
<dbReference type="InterPro" id="IPR052222">
    <property type="entry name" value="DESIGUAL"/>
</dbReference>
<dbReference type="PANTHER" id="PTHR31769">
    <property type="entry name" value="OS07G0462200 PROTEIN-RELATED"/>
    <property type="match status" value="1"/>
</dbReference>
<dbReference type="Pfam" id="PF06749">
    <property type="entry name" value="DUF1218"/>
    <property type="match status" value="1"/>
</dbReference>
<evidence type="ECO:0000256" key="6">
    <source>
        <dbReference type="ARBA" id="ARBA00029467"/>
    </source>
</evidence>
<keyword evidence="2 7" id="KW-0812">Transmembrane</keyword>
<evidence type="ECO:0000256" key="8">
    <source>
        <dbReference type="SAM" id="SignalP"/>
    </source>
</evidence>
<comment type="subcellular location">
    <subcellularLocation>
        <location evidence="1">Endomembrane system</location>
        <topology evidence="1">Multi-pass membrane protein</topology>
    </subcellularLocation>
</comment>
<dbReference type="Proteomes" id="UP000243459">
    <property type="component" value="Chromosome 6"/>
</dbReference>
<sequence>MAKAIPVLICLLIVVIDVVAGILGIEAEAAQNKGKNLRFLFIECKEPVHQAYRLGLAAAILLGLAHTITILLGGCICICSTEEFRRSSRNKQLSAGTLILSWIILAVGFTMLIVGALSNSKSRVTCGIAHHNFLSTGGILCFVHGVLSAAYYVSASASRWEEDGMIRREAGV</sequence>
<feature type="chain" id="PRO_5024405292" evidence="8">
    <location>
        <begin position="22"/>
        <end position="172"/>
    </location>
</feature>
<evidence type="ECO:0000256" key="2">
    <source>
        <dbReference type="ARBA" id="ARBA00022692"/>
    </source>
</evidence>
<feature type="transmembrane region" description="Helical" evidence="7">
    <location>
        <begin position="133"/>
        <end position="153"/>
    </location>
</feature>
<protein>
    <submittedName>
        <fullName evidence="9">Uncharacterized protein</fullName>
    </submittedName>
</protein>